<dbReference type="InterPro" id="IPR058245">
    <property type="entry name" value="NreC/VraR/RcsB-like_REC"/>
</dbReference>
<evidence type="ECO:0000313" key="10">
    <source>
        <dbReference type="Proteomes" id="UP001500320"/>
    </source>
</evidence>
<feature type="modified residue" description="4-aspartylphosphate" evidence="5">
    <location>
        <position position="51"/>
    </location>
</feature>
<proteinExistence type="predicted"/>
<organism evidence="9 10">
    <name type="scientific">Planomonospora alba</name>
    <dbReference type="NCBI Taxonomy" id="161354"/>
    <lineage>
        <taxon>Bacteria</taxon>
        <taxon>Bacillati</taxon>
        <taxon>Actinomycetota</taxon>
        <taxon>Actinomycetes</taxon>
        <taxon>Streptosporangiales</taxon>
        <taxon>Streptosporangiaceae</taxon>
        <taxon>Planomonospora</taxon>
    </lineage>
</organism>
<dbReference type="InterPro" id="IPR000792">
    <property type="entry name" value="Tscrpt_reg_LuxR_C"/>
</dbReference>
<gene>
    <name evidence="9" type="ORF">GCM10010466_17970</name>
</gene>
<feature type="domain" description="Response regulatory" evidence="8">
    <location>
        <begin position="1"/>
        <end position="132"/>
    </location>
</feature>
<evidence type="ECO:0000256" key="3">
    <source>
        <dbReference type="ARBA" id="ARBA00023125"/>
    </source>
</evidence>
<evidence type="ECO:0000256" key="6">
    <source>
        <dbReference type="SAM" id="MobiDB-lite"/>
    </source>
</evidence>
<dbReference type="SUPFAM" id="SSF46894">
    <property type="entry name" value="C-terminal effector domain of the bipartite response regulators"/>
    <property type="match status" value="1"/>
</dbReference>
<evidence type="ECO:0000256" key="1">
    <source>
        <dbReference type="ARBA" id="ARBA00022553"/>
    </source>
</evidence>
<dbReference type="CDD" id="cd06170">
    <property type="entry name" value="LuxR_C_like"/>
    <property type="match status" value="1"/>
</dbReference>
<accession>A0ABP6MXG3</accession>
<reference evidence="10" key="1">
    <citation type="journal article" date="2019" name="Int. J. Syst. Evol. Microbiol.">
        <title>The Global Catalogue of Microorganisms (GCM) 10K type strain sequencing project: providing services to taxonomists for standard genome sequencing and annotation.</title>
        <authorList>
            <consortium name="The Broad Institute Genomics Platform"/>
            <consortium name="The Broad Institute Genome Sequencing Center for Infectious Disease"/>
            <person name="Wu L."/>
            <person name="Ma J."/>
        </authorList>
    </citation>
    <scope>NUCLEOTIDE SEQUENCE [LARGE SCALE GENOMIC DNA]</scope>
    <source>
        <strain evidence="10">JCM 9373</strain>
    </source>
</reference>
<evidence type="ECO:0000256" key="5">
    <source>
        <dbReference type="PROSITE-ProRule" id="PRU00169"/>
    </source>
</evidence>
<dbReference type="InterPro" id="IPR011006">
    <property type="entry name" value="CheY-like_superfamily"/>
</dbReference>
<keyword evidence="10" id="KW-1185">Reference proteome</keyword>
<feature type="domain" description="HTH luxR-type" evidence="7">
    <location>
        <begin position="158"/>
        <end position="223"/>
    </location>
</feature>
<keyword evidence="3" id="KW-0238">DNA-binding</keyword>
<dbReference type="Gene3D" id="3.40.50.2300">
    <property type="match status" value="1"/>
</dbReference>
<dbReference type="SUPFAM" id="SSF52172">
    <property type="entry name" value="CheY-like"/>
    <property type="match status" value="1"/>
</dbReference>
<evidence type="ECO:0000256" key="2">
    <source>
        <dbReference type="ARBA" id="ARBA00023015"/>
    </source>
</evidence>
<dbReference type="PRINTS" id="PR00038">
    <property type="entry name" value="HTHLUXR"/>
</dbReference>
<dbReference type="Proteomes" id="UP001500320">
    <property type="component" value="Unassembled WGS sequence"/>
</dbReference>
<keyword evidence="1 5" id="KW-0597">Phosphoprotein</keyword>
<dbReference type="Pfam" id="PF00196">
    <property type="entry name" value="GerE"/>
    <property type="match status" value="1"/>
</dbReference>
<dbReference type="InterPro" id="IPR001789">
    <property type="entry name" value="Sig_transdc_resp-reg_receiver"/>
</dbReference>
<dbReference type="InterPro" id="IPR016032">
    <property type="entry name" value="Sig_transdc_resp-reg_C-effctor"/>
</dbReference>
<dbReference type="PANTHER" id="PTHR43214:SF24">
    <property type="entry name" value="TRANSCRIPTIONAL REGULATORY PROTEIN NARL-RELATED"/>
    <property type="match status" value="1"/>
</dbReference>
<dbReference type="PROSITE" id="PS00622">
    <property type="entry name" value="HTH_LUXR_1"/>
    <property type="match status" value="1"/>
</dbReference>
<evidence type="ECO:0000313" key="9">
    <source>
        <dbReference type="EMBL" id="GAA3127588.1"/>
    </source>
</evidence>
<dbReference type="SMART" id="SM00448">
    <property type="entry name" value="REC"/>
    <property type="match status" value="1"/>
</dbReference>
<feature type="region of interest" description="Disordered" evidence="6">
    <location>
        <begin position="67"/>
        <end position="87"/>
    </location>
</feature>
<evidence type="ECO:0000259" key="8">
    <source>
        <dbReference type="PROSITE" id="PS50110"/>
    </source>
</evidence>
<keyword evidence="2" id="KW-0805">Transcription regulation</keyword>
<dbReference type="PANTHER" id="PTHR43214">
    <property type="entry name" value="TWO-COMPONENT RESPONSE REGULATOR"/>
    <property type="match status" value="1"/>
</dbReference>
<dbReference type="SMART" id="SM00421">
    <property type="entry name" value="HTH_LUXR"/>
    <property type="match status" value="1"/>
</dbReference>
<evidence type="ECO:0000256" key="4">
    <source>
        <dbReference type="ARBA" id="ARBA00023163"/>
    </source>
</evidence>
<dbReference type="CDD" id="cd17535">
    <property type="entry name" value="REC_NarL-like"/>
    <property type="match status" value="1"/>
</dbReference>
<name>A0ABP6MXG3_9ACTN</name>
<dbReference type="EMBL" id="BAAAUT010000011">
    <property type="protein sequence ID" value="GAA3127588.1"/>
    <property type="molecule type" value="Genomic_DNA"/>
</dbReference>
<sequence length="229" mass="24784">MLIADDQGMVRTGFTVFLDAQPDIEVVGEAVNGREAVERIAELRPDVVLMDVRMPVMDGLAATREILSAGPRGESGERTGSGEDDGHPPKILILTTFDLDDYVYEALRAGASGFLLKDASAQQLAEAVRVVAAGEALLAPSVTRRLIAEFARVGPQRPRVRLDGITGRETEVLVLIAKGRSNQEIAEELVLSEQTVKTHIGRILAKLDLRDRAQAIVYAYESGLVRPGE</sequence>
<dbReference type="Pfam" id="PF00072">
    <property type="entry name" value="Response_reg"/>
    <property type="match status" value="1"/>
</dbReference>
<dbReference type="InterPro" id="IPR039420">
    <property type="entry name" value="WalR-like"/>
</dbReference>
<comment type="caution">
    <text evidence="9">The sequence shown here is derived from an EMBL/GenBank/DDBJ whole genome shotgun (WGS) entry which is preliminary data.</text>
</comment>
<dbReference type="PROSITE" id="PS50110">
    <property type="entry name" value="RESPONSE_REGULATORY"/>
    <property type="match status" value="1"/>
</dbReference>
<protein>
    <submittedName>
        <fullName evidence="9">Response regulator transcription factor</fullName>
    </submittedName>
</protein>
<feature type="compositionally biased region" description="Basic and acidic residues" evidence="6">
    <location>
        <begin position="74"/>
        <end position="87"/>
    </location>
</feature>
<dbReference type="PROSITE" id="PS50043">
    <property type="entry name" value="HTH_LUXR_2"/>
    <property type="match status" value="1"/>
</dbReference>
<evidence type="ECO:0000259" key="7">
    <source>
        <dbReference type="PROSITE" id="PS50043"/>
    </source>
</evidence>
<keyword evidence="4" id="KW-0804">Transcription</keyword>